<dbReference type="InterPro" id="IPR038322">
    <property type="entry name" value="Pex19_C_sf"/>
</dbReference>
<evidence type="ECO:0000313" key="2">
    <source>
        <dbReference type="EMBL" id="KAL2059111.1"/>
    </source>
</evidence>
<evidence type="ECO:0000256" key="1">
    <source>
        <dbReference type="SAM" id="MobiDB-lite"/>
    </source>
</evidence>
<reference evidence="2 3" key="1">
    <citation type="submission" date="2024-09" db="EMBL/GenBank/DDBJ databases">
        <title>Rethinking Asexuality: The Enigmatic Case of Functional Sexual Genes in Lepraria (Stereocaulaceae).</title>
        <authorList>
            <person name="Doellman M."/>
            <person name="Sun Y."/>
            <person name="Barcenas-Pena A."/>
            <person name="Lumbsch H.T."/>
            <person name="Grewe F."/>
        </authorList>
    </citation>
    <scope>NUCLEOTIDE SEQUENCE [LARGE SCALE GENOMIC DNA]</scope>
    <source>
        <strain evidence="2 3">Grewe 0041</strain>
    </source>
</reference>
<dbReference type="PANTHER" id="PTHR12774">
    <property type="entry name" value="PEROXISOMAL BIOGENESIS FACTOR 19"/>
    <property type="match status" value="1"/>
</dbReference>
<feature type="region of interest" description="Disordered" evidence="1">
    <location>
        <begin position="1"/>
        <end position="81"/>
    </location>
</feature>
<dbReference type="Pfam" id="PF04614">
    <property type="entry name" value="Pex19"/>
    <property type="match status" value="1"/>
</dbReference>
<evidence type="ECO:0000313" key="3">
    <source>
        <dbReference type="Proteomes" id="UP001590951"/>
    </source>
</evidence>
<feature type="compositionally biased region" description="Basic and acidic residues" evidence="1">
    <location>
        <begin position="50"/>
        <end position="66"/>
    </location>
</feature>
<feature type="region of interest" description="Disordered" evidence="1">
    <location>
        <begin position="279"/>
        <end position="311"/>
    </location>
</feature>
<name>A0ABR4BMT2_9LECA</name>
<keyword evidence="3" id="KW-1185">Reference proteome</keyword>
<feature type="compositionally biased region" description="Acidic residues" evidence="1">
    <location>
        <begin position="25"/>
        <end position="42"/>
    </location>
</feature>
<feature type="compositionally biased region" description="Basic and acidic residues" evidence="1">
    <location>
        <begin position="1"/>
        <end position="10"/>
    </location>
</feature>
<proteinExistence type="predicted"/>
<comment type="caution">
    <text evidence="2">The sequence shown here is derived from an EMBL/GenBank/DDBJ whole genome shotgun (WGS) entry which is preliminary data.</text>
</comment>
<dbReference type="PANTHER" id="PTHR12774:SF2">
    <property type="entry name" value="PEROXISOMAL BIOGENESIS FACTOR 19"/>
    <property type="match status" value="1"/>
</dbReference>
<organism evidence="2 3">
    <name type="scientific">Lepraria finkii</name>
    <dbReference type="NCBI Taxonomy" id="1340010"/>
    <lineage>
        <taxon>Eukaryota</taxon>
        <taxon>Fungi</taxon>
        <taxon>Dikarya</taxon>
        <taxon>Ascomycota</taxon>
        <taxon>Pezizomycotina</taxon>
        <taxon>Lecanoromycetes</taxon>
        <taxon>OSLEUM clade</taxon>
        <taxon>Lecanoromycetidae</taxon>
        <taxon>Lecanorales</taxon>
        <taxon>Lecanorineae</taxon>
        <taxon>Stereocaulaceae</taxon>
        <taxon>Lepraria</taxon>
    </lineage>
</organism>
<dbReference type="Proteomes" id="UP001590951">
    <property type="component" value="Unassembled WGS sequence"/>
</dbReference>
<sequence>MEKAENHEGAPKNINTPGTPSAVDDVPDPEEDDLDDLDDMLDEFSATKTHKPEDASKKPEPARAEELQEPNISDEAANEFSKQLQEQMAALMGNVDESPEMKKEIEAMIRELGAAADPGASAEQTQSKDDFSGKAAASAAEDPFQETIRKTMERMQASGEQATAAAKSEDSEDMLAQMLKEIQNGGLEGAGDDEGFNKMLMGMMEHLTNKEILYEPVKELHYKFPEWMTKNKSTANAEDLKRYEEQQRLVGEIVGRFEMKGYSDDRAKDREFIVERMQQMQAAGTPPADLVGDMNAAQDALSDIDSGCPQQ</sequence>
<dbReference type="Gene3D" id="1.20.120.900">
    <property type="entry name" value="Pex19, mPTS binding domain"/>
    <property type="match status" value="1"/>
</dbReference>
<evidence type="ECO:0008006" key="4">
    <source>
        <dbReference type="Google" id="ProtNLM"/>
    </source>
</evidence>
<protein>
    <recommendedName>
        <fullName evidence="4">Peroxin-19</fullName>
    </recommendedName>
</protein>
<dbReference type="EMBL" id="JBHFEH010000001">
    <property type="protein sequence ID" value="KAL2059111.1"/>
    <property type="molecule type" value="Genomic_DNA"/>
</dbReference>
<dbReference type="InterPro" id="IPR006708">
    <property type="entry name" value="Pex19"/>
</dbReference>
<accession>A0ABR4BMT2</accession>
<gene>
    <name evidence="2" type="ORF">ABVK25_000403</name>
</gene>
<feature type="region of interest" description="Disordered" evidence="1">
    <location>
        <begin position="109"/>
        <end position="148"/>
    </location>
</feature>